<evidence type="ECO:0000313" key="2">
    <source>
        <dbReference type="Proteomes" id="UP000067626"/>
    </source>
</evidence>
<reference evidence="1 2" key="1">
    <citation type="submission" date="2015-07" db="EMBL/GenBank/DDBJ databases">
        <title>Genome analysis of myxobacterium Chondromyces crocatus Cm c5 reveals a high potential for natural compound synthesis and the genetic basis for the loss of fruiting body formation.</title>
        <authorList>
            <person name="Zaburannyi N."/>
            <person name="Bunk B."/>
            <person name="Maier J."/>
            <person name="Overmann J."/>
            <person name="Mueller R."/>
        </authorList>
    </citation>
    <scope>NUCLEOTIDE SEQUENCE [LARGE SCALE GENOMIC DNA]</scope>
    <source>
        <strain evidence="1 2">Cm c5</strain>
    </source>
</reference>
<organism evidence="1 2">
    <name type="scientific">Chondromyces crocatus</name>
    <dbReference type="NCBI Taxonomy" id="52"/>
    <lineage>
        <taxon>Bacteria</taxon>
        <taxon>Pseudomonadati</taxon>
        <taxon>Myxococcota</taxon>
        <taxon>Polyangia</taxon>
        <taxon>Polyangiales</taxon>
        <taxon>Polyangiaceae</taxon>
        <taxon>Chondromyces</taxon>
    </lineage>
</organism>
<dbReference type="Proteomes" id="UP000067626">
    <property type="component" value="Chromosome"/>
</dbReference>
<sequence>MFWRRKKAPAAPPQIGCFGKLPSTGDFIRLNAGGEELALFDRWLGGAIDMARRTMGPTFDASYQPAVGLFVYRGDPKGEDIPSRGMVGAWAASGDNAGRLYPMVVFGAYDYSQLAATGAALPIALWPLLTAAYDLATQGRTLPADAFVDRVSRISLPNLDDPDASSAGYRAWLTTQTMSSLWDAGFGTDASRFWVLQMIMESVVPFRGQELPKTGLALRLPVGAGNAYMAAVWMDVILRLSRWNRTIPNILWTPQQAALLHLGPPQVGTFREMIAPTGQAEFLADLCGPPTLEEAVSRRALGPQLDGLVARTDISLASFLDALTSA</sequence>
<dbReference type="InterPro" id="IPR038225">
    <property type="entry name" value="TagF_sf"/>
</dbReference>
<gene>
    <name evidence="1" type="ORF">CMC5_030500</name>
</gene>
<dbReference type="Gene3D" id="3.40.1730.10">
    <property type="entry name" value="pa0076 domain"/>
    <property type="match status" value="1"/>
</dbReference>
<dbReference type="OrthoDB" id="9801841at2"/>
<name>A0A0K1EE95_CHOCO</name>
<dbReference type="AlphaFoldDB" id="A0A0K1EE95"/>
<dbReference type="KEGG" id="ccro:CMC5_030500"/>
<dbReference type="STRING" id="52.CMC5_030500"/>
<dbReference type="EMBL" id="CP012159">
    <property type="protein sequence ID" value="AKT38903.1"/>
    <property type="molecule type" value="Genomic_DNA"/>
</dbReference>
<proteinExistence type="predicted"/>
<dbReference type="InterPro" id="IPR017748">
    <property type="entry name" value="TagF"/>
</dbReference>
<keyword evidence="2" id="KW-1185">Reference proteome</keyword>
<accession>A0A0K1EE95</accession>
<dbReference type="Pfam" id="PF09867">
    <property type="entry name" value="TagF_N"/>
    <property type="match status" value="1"/>
</dbReference>
<evidence type="ECO:0000313" key="1">
    <source>
        <dbReference type="EMBL" id="AKT38903.1"/>
    </source>
</evidence>
<dbReference type="RefSeq" id="WP_050431075.1">
    <property type="nucleotide sequence ID" value="NZ_CP012159.1"/>
</dbReference>
<evidence type="ECO:0008006" key="3">
    <source>
        <dbReference type="Google" id="ProtNLM"/>
    </source>
</evidence>
<dbReference type="NCBIfam" id="TIGR03373">
    <property type="entry name" value="VI_minor_4"/>
    <property type="match status" value="1"/>
</dbReference>
<protein>
    <recommendedName>
        <fullName evidence="3">Type VI secretion protein</fullName>
    </recommendedName>
</protein>